<dbReference type="EMBL" id="QWDN01000004">
    <property type="protein sequence ID" value="TEB43977.1"/>
    <property type="molecule type" value="Genomic_DNA"/>
</dbReference>
<feature type="chain" id="PRO_5043204621" description="OmpH family outer membrane protein" evidence="1">
    <location>
        <begin position="19"/>
        <end position="158"/>
    </location>
</feature>
<dbReference type="Proteomes" id="UP000298340">
    <property type="component" value="Unassembled WGS sequence"/>
</dbReference>
<evidence type="ECO:0008006" key="6">
    <source>
        <dbReference type="Google" id="ProtNLM"/>
    </source>
</evidence>
<accession>A0A4Y7UBZ6</accession>
<evidence type="ECO:0000313" key="4">
    <source>
        <dbReference type="Proteomes" id="UP000295270"/>
    </source>
</evidence>
<reference evidence="2" key="3">
    <citation type="submission" date="2019-03" db="EMBL/GenBank/DDBJ databases">
        <authorList>
            <person name="Whitman W."/>
            <person name="Huntemann M."/>
            <person name="Clum A."/>
            <person name="Pillay M."/>
            <person name="Palaniappan K."/>
            <person name="Varghese N."/>
            <person name="Mikhailova N."/>
            <person name="Stamatis D."/>
            <person name="Reddy T."/>
            <person name="Daum C."/>
            <person name="Shapiro N."/>
            <person name="Ivanova N."/>
            <person name="Kyrpides N."/>
            <person name="Woyke T."/>
        </authorList>
    </citation>
    <scope>NUCLEOTIDE SEQUENCE</scope>
    <source>
        <strain evidence="2">P5626</strain>
    </source>
</reference>
<organism evidence="3 5">
    <name type="scientific">Flavobacterium circumlabens</name>
    <dbReference type="NCBI Taxonomy" id="2133765"/>
    <lineage>
        <taxon>Bacteria</taxon>
        <taxon>Pseudomonadati</taxon>
        <taxon>Bacteroidota</taxon>
        <taxon>Flavobacteriia</taxon>
        <taxon>Flavobacteriales</taxon>
        <taxon>Flavobacteriaceae</taxon>
        <taxon>Flavobacterium</taxon>
    </lineage>
</organism>
<feature type="signal peptide" evidence="1">
    <location>
        <begin position="1"/>
        <end position="18"/>
    </location>
</feature>
<evidence type="ECO:0000313" key="5">
    <source>
        <dbReference type="Proteomes" id="UP000298340"/>
    </source>
</evidence>
<evidence type="ECO:0000313" key="2">
    <source>
        <dbReference type="EMBL" id="TCN57675.1"/>
    </source>
</evidence>
<dbReference type="Proteomes" id="UP000295270">
    <property type="component" value="Unassembled WGS sequence"/>
</dbReference>
<dbReference type="AlphaFoldDB" id="A0A4Y7UBZ6"/>
<dbReference type="RefSeq" id="WP_132036268.1">
    <property type="nucleotide sequence ID" value="NZ_QWDN01000004.1"/>
</dbReference>
<dbReference type="EMBL" id="SLWA01000004">
    <property type="protein sequence ID" value="TCN57675.1"/>
    <property type="molecule type" value="Genomic_DNA"/>
</dbReference>
<evidence type="ECO:0000256" key="1">
    <source>
        <dbReference type="SAM" id="SignalP"/>
    </source>
</evidence>
<keyword evidence="4" id="KW-1185">Reference proteome</keyword>
<name>A0A4Y7UBZ6_9FLAO</name>
<comment type="caution">
    <text evidence="3">The sequence shown here is derived from an EMBL/GenBank/DDBJ whole genome shotgun (WGS) entry which is preliminary data.</text>
</comment>
<sequence length="158" mass="18229">MKKLLLLLVFAFSYTLSAQTQDDITVIQNLYGQSKAEIINEVMQLTEPKLSLFDKIYKDYETERTNLGVKKLQIIENYGANYLQLTDEKADELATAALKNNLEYEKLYTKTYKKAKKVIGAKDAAKFIQLEVYFQTAIRAEIQDAIPFIDELDKTRKI</sequence>
<reference evidence="2 4" key="1">
    <citation type="journal article" date="2015" name="Stand. Genomic Sci.">
        <title>Genomic Encyclopedia of Bacterial and Archaeal Type Strains, Phase III: the genomes of soil and plant-associated and newly described type strains.</title>
        <authorList>
            <person name="Whitman W.B."/>
            <person name="Woyke T."/>
            <person name="Klenk H.P."/>
            <person name="Zhou Y."/>
            <person name="Lilburn T.G."/>
            <person name="Beck B.J."/>
            <person name="De Vos P."/>
            <person name="Vandamme P."/>
            <person name="Eisen J.A."/>
            <person name="Garrity G."/>
            <person name="Hugenholtz P."/>
            <person name="Kyrpides N.C."/>
        </authorList>
    </citation>
    <scope>NUCLEOTIDE SEQUENCE [LARGE SCALE GENOMIC DNA]</scope>
    <source>
        <strain evidence="2 4">P5626</strain>
    </source>
</reference>
<proteinExistence type="predicted"/>
<keyword evidence="1" id="KW-0732">Signal</keyword>
<dbReference type="OrthoDB" id="660497at2"/>
<reference evidence="3 5" key="2">
    <citation type="journal article" date="2018" name="Syst. Appl. Microbiol.">
        <title>Flavobacterium circumlabens sp. nov. and Flavobacterium cupreum sp. nov., two psychrotrophic species isolated from Antarctic environmental samples.</title>
        <authorList>
            <person name="Kralova S."/>
            <person name="Busse H.J."/>
            <person name="Svec P."/>
            <person name="Maslanova I."/>
            <person name="Stankova E."/>
            <person name="Bartak M."/>
            <person name="Sedlacek I."/>
        </authorList>
    </citation>
    <scope>NUCLEOTIDE SEQUENCE [LARGE SCALE GENOMIC DNA]</scope>
    <source>
        <strain evidence="3 5">CCM 8828</strain>
    </source>
</reference>
<gene>
    <name evidence="3" type="ORF">D0809_13900</name>
    <name evidence="2" type="ORF">EV142_104337</name>
</gene>
<evidence type="ECO:0000313" key="3">
    <source>
        <dbReference type="EMBL" id="TEB43977.1"/>
    </source>
</evidence>
<protein>
    <recommendedName>
        <fullName evidence="6">OmpH family outer membrane protein</fullName>
    </recommendedName>
</protein>